<dbReference type="OrthoDB" id="145371at2157"/>
<dbReference type="Gene3D" id="1.10.3910.10">
    <property type="entry name" value="SP0561-like"/>
    <property type="match status" value="1"/>
</dbReference>
<sequence length="70" mass="8134">MAEKINKGNKLNEVITKYPQTRDVFIKHGMPKYVSRLPSETLEFFCRMHRVNIEQLLDELNRAAGLAQDS</sequence>
<dbReference type="Proteomes" id="UP000218615">
    <property type="component" value="Unassembled WGS sequence"/>
</dbReference>
<reference evidence="3" key="1">
    <citation type="submission" date="2017-06" db="EMBL/GenBank/DDBJ databases">
        <authorList>
            <person name="Cremers G."/>
        </authorList>
    </citation>
    <scope>NUCLEOTIDE SEQUENCE [LARGE SCALE GENOMIC DNA]</scope>
</reference>
<dbReference type="InterPro" id="IPR038062">
    <property type="entry name" value="ScdA-like_N_sf"/>
</dbReference>
<protein>
    <recommendedName>
        <fullName evidence="1">DUF1858 domain-containing protein</fullName>
    </recommendedName>
</protein>
<dbReference type="STRING" id="1392998.ANME2D_03305"/>
<dbReference type="AlphaFoldDB" id="A0A284VRG5"/>
<proteinExistence type="predicted"/>
<dbReference type="InterPro" id="IPR015077">
    <property type="entry name" value="DUF1858"/>
</dbReference>
<evidence type="ECO:0000313" key="3">
    <source>
        <dbReference type="Proteomes" id="UP000218615"/>
    </source>
</evidence>
<name>A0A284VRG5_9EURY</name>
<dbReference type="SUPFAM" id="SSF140683">
    <property type="entry name" value="SP0561-like"/>
    <property type="match status" value="1"/>
</dbReference>
<keyword evidence="3" id="KW-1185">Reference proteome</keyword>
<gene>
    <name evidence="2" type="ORF">MNV_500008</name>
</gene>
<dbReference type="Pfam" id="PF08984">
    <property type="entry name" value="DUF1858"/>
    <property type="match status" value="1"/>
</dbReference>
<feature type="domain" description="DUF1858" evidence="1">
    <location>
        <begin position="5"/>
        <end position="57"/>
    </location>
</feature>
<accession>A0A284VRG5</accession>
<evidence type="ECO:0000259" key="1">
    <source>
        <dbReference type="Pfam" id="PF08984"/>
    </source>
</evidence>
<organism evidence="2 3">
    <name type="scientific">Candidatus Methanoperedens nitratireducens</name>
    <dbReference type="NCBI Taxonomy" id="1392998"/>
    <lineage>
        <taxon>Archaea</taxon>
        <taxon>Methanobacteriati</taxon>
        <taxon>Methanobacteriota</taxon>
        <taxon>Stenosarchaea group</taxon>
        <taxon>Methanomicrobia</taxon>
        <taxon>Methanosarcinales</taxon>
        <taxon>ANME-2 cluster</taxon>
        <taxon>Candidatus Methanoperedentaceae</taxon>
        <taxon>Candidatus Methanoperedens</taxon>
    </lineage>
</organism>
<evidence type="ECO:0000313" key="2">
    <source>
        <dbReference type="EMBL" id="SNQ61871.1"/>
    </source>
</evidence>
<dbReference type="EMBL" id="FZMP01000197">
    <property type="protein sequence ID" value="SNQ61871.1"/>
    <property type="molecule type" value="Genomic_DNA"/>
</dbReference>
<dbReference type="RefSeq" id="WP_096206504.1">
    <property type="nucleotide sequence ID" value="NZ_FZMP01000197.1"/>
</dbReference>